<evidence type="ECO:0008006" key="5">
    <source>
        <dbReference type="Google" id="ProtNLM"/>
    </source>
</evidence>
<keyword evidence="1" id="KW-1133">Transmembrane helix</keyword>
<name>A0A5S4G764_9ACTN</name>
<dbReference type="EMBL" id="VCKX01000136">
    <property type="protein sequence ID" value="TMR28712.1"/>
    <property type="molecule type" value="Genomic_DNA"/>
</dbReference>
<evidence type="ECO:0000256" key="1">
    <source>
        <dbReference type="SAM" id="Phobius"/>
    </source>
</evidence>
<evidence type="ECO:0000313" key="3">
    <source>
        <dbReference type="EMBL" id="TMR28712.1"/>
    </source>
</evidence>
<sequence length="398" mass="41282">MTTTTAPARLGARRLGAAAAVVAAAALLATLLAAAQPALPSLVPGYASWGLGYTDPTWYAYWILGDTTEPILAKSALGGLLMIAGATLAHVARRRGRRWQGFAMACGTGDLWPWVLVAAGMGLLASNLLWGWTLGDWQPTFAPLVSVPPALVIVYGPGWRVASTGAVLGAILVTPIALVLVNLVCVPMNLSPVVGATLAMSLGGLAAFWLCRRLPWFPPPRTMRTSPPQGVDEPPAPARYGPSWVPRRILADFTEAHFYGNEWAGAGLLLGCVLHFLLNPAATAYGSGLLPHLLATQVLTAACGVLLWGGRWAANGWYPTFVPIVSVAPATVLAFGGTLPSIVAGAVLGAAVAPPLAAALARRLPDDVQPMVAYTAAMAVCTAAIIPLLGLLPGFHHV</sequence>
<feature type="transmembrane region" description="Helical" evidence="1">
    <location>
        <begin position="372"/>
        <end position="392"/>
    </location>
</feature>
<feature type="transmembrane region" description="Helical" evidence="1">
    <location>
        <begin position="140"/>
        <end position="158"/>
    </location>
</feature>
<feature type="signal peptide" evidence="2">
    <location>
        <begin position="1"/>
        <end position="35"/>
    </location>
</feature>
<keyword evidence="2" id="KW-0732">Signal</keyword>
<keyword evidence="1" id="KW-0812">Transmembrane</keyword>
<feature type="transmembrane region" description="Helical" evidence="1">
    <location>
        <begin position="165"/>
        <end position="184"/>
    </location>
</feature>
<keyword evidence="1" id="KW-0472">Membrane</keyword>
<protein>
    <recommendedName>
        <fullName evidence="5">Integral membrane protein</fullName>
    </recommendedName>
</protein>
<proteinExistence type="predicted"/>
<feature type="transmembrane region" description="Helical" evidence="1">
    <location>
        <begin position="258"/>
        <end position="278"/>
    </location>
</feature>
<dbReference type="AlphaFoldDB" id="A0A5S4G764"/>
<comment type="caution">
    <text evidence="3">The sequence shown here is derived from an EMBL/GenBank/DDBJ whole genome shotgun (WGS) entry which is preliminary data.</text>
</comment>
<feature type="transmembrane region" description="Helical" evidence="1">
    <location>
        <begin position="342"/>
        <end position="360"/>
    </location>
</feature>
<reference evidence="3 4" key="1">
    <citation type="submission" date="2019-05" db="EMBL/GenBank/DDBJ databases">
        <title>Draft genome sequence of Nonomuraea zeae DSM 100528.</title>
        <authorList>
            <person name="Saricaoglu S."/>
            <person name="Isik K."/>
        </authorList>
    </citation>
    <scope>NUCLEOTIDE SEQUENCE [LARGE SCALE GENOMIC DNA]</scope>
    <source>
        <strain evidence="3 4">DSM 100528</strain>
    </source>
</reference>
<feature type="chain" id="PRO_5024295340" description="Integral membrane protein" evidence="2">
    <location>
        <begin position="36"/>
        <end position="398"/>
    </location>
</feature>
<dbReference type="RefSeq" id="WP_138694079.1">
    <property type="nucleotide sequence ID" value="NZ_JBHSAZ010000046.1"/>
</dbReference>
<dbReference type="OrthoDB" id="1706162at2"/>
<feature type="transmembrane region" description="Helical" evidence="1">
    <location>
        <begin position="71"/>
        <end position="91"/>
    </location>
</feature>
<gene>
    <name evidence="3" type="ORF">ETD85_34870</name>
</gene>
<feature type="transmembrane region" description="Helical" evidence="1">
    <location>
        <begin position="290"/>
        <end position="309"/>
    </location>
</feature>
<evidence type="ECO:0000256" key="2">
    <source>
        <dbReference type="SAM" id="SignalP"/>
    </source>
</evidence>
<feature type="transmembrane region" description="Helical" evidence="1">
    <location>
        <begin position="111"/>
        <end position="134"/>
    </location>
</feature>
<feature type="transmembrane region" description="Helical" evidence="1">
    <location>
        <begin position="190"/>
        <end position="211"/>
    </location>
</feature>
<evidence type="ECO:0000313" key="4">
    <source>
        <dbReference type="Proteomes" id="UP000306628"/>
    </source>
</evidence>
<organism evidence="3 4">
    <name type="scientific">Nonomuraea zeae</name>
    <dbReference type="NCBI Taxonomy" id="1642303"/>
    <lineage>
        <taxon>Bacteria</taxon>
        <taxon>Bacillati</taxon>
        <taxon>Actinomycetota</taxon>
        <taxon>Actinomycetes</taxon>
        <taxon>Streptosporangiales</taxon>
        <taxon>Streptosporangiaceae</taxon>
        <taxon>Nonomuraea</taxon>
    </lineage>
</organism>
<accession>A0A5S4G764</accession>
<dbReference type="Proteomes" id="UP000306628">
    <property type="component" value="Unassembled WGS sequence"/>
</dbReference>
<keyword evidence="4" id="KW-1185">Reference proteome</keyword>